<dbReference type="InterPro" id="IPR043502">
    <property type="entry name" value="DNA/RNA_pol_sf"/>
</dbReference>
<dbReference type="InterPro" id="IPR004868">
    <property type="entry name" value="DNA-dir_DNA_pol_B_mt/vir"/>
</dbReference>
<dbReference type="Gene3D" id="3.90.1600.10">
    <property type="entry name" value="Palm domain of DNA polymerase"/>
    <property type="match status" value="2"/>
</dbReference>
<dbReference type="GO" id="GO:0006260">
    <property type="term" value="P:DNA replication"/>
    <property type="evidence" value="ECO:0007669"/>
    <property type="project" value="UniProtKB-KW"/>
</dbReference>
<evidence type="ECO:0000256" key="4">
    <source>
        <dbReference type="ARBA" id="ARBA00022695"/>
    </source>
</evidence>
<dbReference type="PROSITE" id="PS00116">
    <property type="entry name" value="DNA_POLYMERASE_B"/>
    <property type="match status" value="1"/>
</dbReference>
<keyword evidence="7" id="KW-0238">DNA-binding</keyword>
<keyword evidence="5" id="KW-0235">DNA replication</keyword>
<sequence>MKQDIYILGGVMQKAQEIYWTLYNVDVVNKLTLSALALAIFRTKYYDQENWPIYIPNRNEDTFIRRGYYGGHADAYKPQGENLFYYDVNSLYPYIMKSFPMPGGKPVWHGHLQDQDLDHLFGFIEAYVECPITITRPFLPYRCEKTKVLIFPTGKFVGVYYSEELKYARQIGYKILPLSGYLFENKKSTPFEDFVLDLFEKRQEAKKTGNEAMSYVYKILMNSLYGRFGINPHSTITEIGNYDRYKQILKKKEFIDGQPLSNDCFLITYHSNTSYVSDSDWNPPRISAVQLSAAVTACARIHMYPYISRSDSYYTDTDSVVLGSPLPEEEISSTELGKFKLEYILKKGLFLAPKSYSLLTTKNESIIKHKGPAKGVVDDEWFETQYADIDRIEQVTVESNFRIDWNRLDITKMETLVNLGVRINIKRNPIFDINQKWVDTDPKYIVELDGNESTILQY</sequence>
<dbReference type="GO" id="GO:0000166">
    <property type="term" value="F:nucleotide binding"/>
    <property type="evidence" value="ECO:0007669"/>
    <property type="project" value="InterPro"/>
</dbReference>
<dbReference type="Pfam" id="PF03175">
    <property type="entry name" value="DNA_pol_B_2"/>
    <property type="match status" value="1"/>
</dbReference>
<evidence type="ECO:0000313" key="10">
    <source>
        <dbReference type="EMBL" id="QDD68274.1"/>
    </source>
</evidence>
<evidence type="ECO:0000256" key="7">
    <source>
        <dbReference type="ARBA" id="ARBA00023125"/>
    </source>
</evidence>
<dbReference type="PANTHER" id="PTHR33568">
    <property type="entry name" value="DNA POLYMERASE"/>
    <property type="match status" value="1"/>
</dbReference>
<evidence type="ECO:0000256" key="6">
    <source>
        <dbReference type="ARBA" id="ARBA00022932"/>
    </source>
</evidence>
<dbReference type="Gene3D" id="1.10.287.690">
    <property type="entry name" value="Helix hairpin bin"/>
    <property type="match status" value="1"/>
</dbReference>
<evidence type="ECO:0000256" key="8">
    <source>
        <dbReference type="ARBA" id="ARBA00049244"/>
    </source>
</evidence>
<evidence type="ECO:0000256" key="5">
    <source>
        <dbReference type="ARBA" id="ARBA00022705"/>
    </source>
</evidence>
<keyword evidence="10" id="KW-0496">Mitochondrion</keyword>
<keyword evidence="3" id="KW-0808">Transferase</keyword>
<dbReference type="EMBL" id="MH922916">
    <property type="protein sequence ID" value="QDD68274.1"/>
    <property type="molecule type" value="Genomic_DNA"/>
</dbReference>
<comment type="catalytic activity">
    <reaction evidence="8">
        <text>DNA(n) + a 2'-deoxyribonucleoside 5'-triphosphate = DNA(n+1) + diphosphate</text>
        <dbReference type="Rhea" id="RHEA:22508"/>
        <dbReference type="Rhea" id="RHEA-COMP:17339"/>
        <dbReference type="Rhea" id="RHEA-COMP:17340"/>
        <dbReference type="ChEBI" id="CHEBI:33019"/>
        <dbReference type="ChEBI" id="CHEBI:61560"/>
        <dbReference type="ChEBI" id="CHEBI:173112"/>
        <dbReference type="EC" id="2.7.7.7"/>
    </reaction>
</comment>
<dbReference type="InterPro" id="IPR006172">
    <property type="entry name" value="DNA-dir_DNA_pol_B"/>
</dbReference>
<dbReference type="GeneID" id="40866295"/>
<dbReference type="PANTHER" id="PTHR33568:SF3">
    <property type="entry name" value="DNA-DIRECTED DNA POLYMERASE"/>
    <property type="match status" value="1"/>
</dbReference>
<comment type="similarity">
    <text evidence="1">Belongs to the DNA polymerase type-B family.</text>
</comment>
<protein>
    <recommendedName>
        <fullName evidence="2">DNA-directed DNA polymerase</fullName>
        <ecNumber evidence="2">2.7.7.7</ecNumber>
    </recommendedName>
</protein>
<keyword evidence="6" id="KW-0239">DNA-directed DNA polymerase</keyword>
<reference evidence="10" key="1">
    <citation type="journal article" date="2019" name="Mitochondrial DNA Part B Resour">
        <title>Characterization of the complete mitochondrial genome of shrubby sophora (Sophora flavescens Ait.).</title>
        <authorList>
            <person name="Zhang W."/>
            <person name="Qingdu F."/>
            <person name="Li G."/>
        </authorList>
    </citation>
    <scope>NUCLEOTIDE SEQUENCE</scope>
</reference>
<evidence type="ECO:0000259" key="9">
    <source>
        <dbReference type="Pfam" id="PF03175"/>
    </source>
</evidence>
<dbReference type="PRINTS" id="PR00106">
    <property type="entry name" value="DNAPOLB"/>
</dbReference>
<organism evidence="10">
    <name type="scientific">Sophora flavescens</name>
    <name type="common">Shrubby sophora</name>
    <name type="synonym">Radiusia flavescens</name>
    <dbReference type="NCBI Taxonomy" id="49840"/>
    <lineage>
        <taxon>Eukaryota</taxon>
        <taxon>Viridiplantae</taxon>
        <taxon>Streptophyta</taxon>
        <taxon>Embryophyta</taxon>
        <taxon>Tracheophyta</taxon>
        <taxon>Spermatophyta</taxon>
        <taxon>Magnoliopsida</taxon>
        <taxon>eudicotyledons</taxon>
        <taxon>Gunneridae</taxon>
        <taxon>Pentapetalae</taxon>
        <taxon>rosids</taxon>
        <taxon>fabids</taxon>
        <taxon>Fabales</taxon>
        <taxon>Fabaceae</taxon>
        <taxon>Papilionoideae</taxon>
        <taxon>50 kb inversion clade</taxon>
        <taxon>genistoids sensu lato</taxon>
        <taxon>core genistoids</taxon>
        <taxon>Sophoreae</taxon>
        <taxon>Sophora</taxon>
    </lineage>
</organism>
<dbReference type="InterPro" id="IPR017964">
    <property type="entry name" value="DNA-dir_DNA_pol_B_CS"/>
</dbReference>
<dbReference type="SUPFAM" id="SSF56672">
    <property type="entry name" value="DNA/RNA polymerases"/>
    <property type="match status" value="1"/>
</dbReference>
<evidence type="ECO:0000256" key="3">
    <source>
        <dbReference type="ARBA" id="ARBA00022679"/>
    </source>
</evidence>
<dbReference type="GO" id="GO:0003887">
    <property type="term" value="F:DNA-directed DNA polymerase activity"/>
    <property type="evidence" value="ECO:0007669"/>
    <property type="project" value="UniProtKB-KW"/>
</dbReference>
<dbReference type="EC" id="2.7.7.7" evidence="2"/>
<geneLocation type="mitochondrion" evidence="10"/>
<dbReference type="RefSeq" id="YP_009675519.1">
    <property type="nucleotide sequence ID" value="NC_043897.1"/>
</dbReference>
<evidence type="ECO:0000256" key="2">
    <source>
        <dbReference type="ARBA" id="ARBA00012417"/>
    </source>
</evidence>
<accession>A0A4Y5UYY5</accession>
<name>A0A4Y5UYY5_SOPFL</name>
<dbReference type="InterPro" id="IPR023211">
    <property type="entry name" value="DNA_pol_palm_dom_sf"/>
</dbReference>
<keyword evidence="4" id="KW-0548">Nucleotidyltransferase</keyword>
<feature type="domain" description="DNA-directed DNA polymerase family B mitochondria/virus" evidence="9">
    <location>
        <begin position="1"/>
        <end position="311"/>
    </location>
</feature>
<dbReference type="GO" id="GO:0003677">
    <property type="term" value="F:DNA binding"/>
    <property type="evidence" value="ECO:0007669"/>
    <property type="project" value="UniProtKB-KW"/>
</dbReference>
<proteinExistence type="inferred from homology"/>
<gene>
    <name evidence="10" type="primary">ORF498</name>
</gene>
<evidence type="ECO:0000256" key="1">
    <source>
        <dbReference type="ARBA" id="ARBA00005755"/>
    </source>
</evidence>
<dbReference type="AlphaFoldDB" id="A0A4Y5UYY5"/>